<feature type="transmembrane region" description="Helical" evidence="8">
    <location>
        <begin position="274"/>
        <end position="295"/>
    </location>
</feature>
<keyword evidence="6 8" id="KW-1133">Transmembrane helix</keyword>
<dbReference type="AlphaFoldDB" id="A0A1J0GME4"/>
<feature type="transmembrane region" description="Helical" evidence="8">
    <location>
        <begin position="12"/>
        <end position="29"/>
    </location>
</feature>
<feature type="transmembrane region" description="Helical" evidence="8">
    <location>
        <begin position="122"/>
        <end position="139"/>
    </location>
</feature>
<keyword evidence="5 8" id="KW-0812">Transmembrane</keyword>
<feature type="transmembrane region" description="Helical" evidence="8">
    <location>
        <begin position="221"/>
        <end position="240"/>
    </location>
</feature>
<dbReference type="Proteomes" id="UP000182569">
    <property type="component" value="Chromosome"/>
</dbReference>
<sequence>MMADREKVEDFGLFTTIVVAIVGVGIFSAPREVINKVGSDAWIVTIICGIVISLLLYLIYKVMKKNNFEDLTSILQNNFGKFFGGMVAIAFSIYSIFIVSLGMREFVEVIKLYLLRRTPTEFILMITILTGTYLVRGEIGDLIKFNEISFWVMFIPAFAVLILTVINADFTNLLPVLHNKPSEYFKASKYILFCFGGIEITYLVLPYVKNKKDCLGVLKKSVIFVTVFYLIIMIFVLAVFSKAQSKVLLWPTITMIKSLDIPDTFIEHWEGVVMAFWIFFYFTTFVNTYFFSCEIVKNVVKLKDTKLSSLLIMPIIYVIALYPKNIAEIYNLQFKTTPVLLTAIFIFVVLPILILIIGKGKDRGRGESKDEI</sequence>
<evidence type="ECO:0000256" key="3">
    <source>
        <dbReference type="ARBA" id="ARBA00022448"/>
    </source>
</evidence>
<evidence type="ECO:0000256" key="4">
    <source>
        <dbReference type="ARBA" id="ARBA00022544"/>
    </source>
</evidence>
<evidence type="ECO:0000256" key="6">
    <source>
        <dbReference type="ARBA" id="ARBA00022989"/>
    </source>
</evidence>
<protein>
    <submittedName>
        <fullName evidence="9">Spore gernimation protein</fullName>
    </submittedName>
</protein>
<organism evidence="9 10">
    <name type="scientific">Clostridium estertheticum subsp. estertheticum</name>
    <dbReference type="NCBI Taxonomy" id="1552"/>
    <lineage>
        <taxon>Bacteria</taxon>
        <taxon>Bacillati</taxon>
        <taxon>Bacillota</taxon>
        <taxon>Clostridia</taxon>
        <taxon>Eubacteriales</taxon>
        <taxon>Clostridiaceae</taxon>
        <taxon>Clostridium</taxon>
    </lineage>
</organism>
<feature type="transmembrane region" description="Helical" evidence="8">
    <location>
        <begin position="339"/>
        <end position="358"/>
    </location>
</feature>
<feature type="transmembrane region" description="Helical" evidence="8">
    <location>
        <begin position="151"/>
        <end position="170"/>
    </location>
</feature>
<dbReference type="GO" id="GO:0009847">
    <property type="term" value="P:spore germination"/>
    <property type="evidence" value="ECO:0007669"/>
    <property type="project" value="InterPro"/>
</dbReference>
<evidence type="ECO:0000256" key="5">
    <source>
        <dbReference type="ARBA" id="ARBA00022692"/>
    </source>
</evidence>
<feature type="transmembrane region" description="Helical" evidence="8">
    <location>
        <begin position="190"/>
        <end position="209"/>
    </location>
</feature>
<evidence type="ECO:0000313" key="10">
    <source>
        <dbReference type="Proteomes" id="UP000182569"/>
    </source>
</evidence>
<comment type="similarity">
    <text evidence="2">Belongs to the amino acid-polyamine-organocation (APC) superfamily. Spore germination protein (SGP) (TC 2.A.3.9) family.</text>
</comment>
<name>A0A1J0GME4_9CLOT</name>
<evidence type="ECO:0000313" key="9">
    <source>
        <dbReference type="EMBL" id="APC42525.1"/>
    </source>
</evidence>
<dbReference type="InterPro" id="IPR004761">
    <property type="entry name" value="Spore_GerAB"/>
</dbReference>
<proteinExistence type="inferred from homology"/>
<feature type="transmembrane region" description="Helical" evidence="8">
    <location>
        <begin position="81"/>
        <end position="102"/>
    </location>
</feature>
<keyword evidence="10" id="KW-1185">Reference proteome</keyword>
<feature type="transmembrane region" description="Helical" evidence="8">
    <location>
        <begin position="41"/>
        <end position="60"/>
    </location>
</feature>
<dbReference type="Pfam" id="PF03845">
    <property type="entry name" value="Spore_permease"/>
    <property type="match status" value="1"/>
</dbReference>
<comment type="subcellular location">
    <subcellularLocation>
        <location evidence="1">Membrane</location>
        <topology evidence="1">Multi-pass membrane protein</topology>
    </subcellularLocation>
</comment>
<evidence type="ECO:0000256" key="2">
    <source>
        <dbReference type="ARBA" id="ARBA00007998"/>
    </source>
</evidence>
<accession>A0A1J0GME4</accession>
<keyword evidence="3" id="KW-0813">Transport</keyword>
<keyword evidence="4" id="KW-0309">Germination</keyword>
<dbReference type="GO" id="GO:0016020">
    <property type="term" value="C:membrane"/>
    <property type="evidence" value="ECO:0007669"/>
    <property type="project" value="UniProtKB-SubCell"/>
</dbReference>
<evidence type="ECO:0000256" key="8">
    <source>
        <dbReference type="SAM" id="Phobius"/>
    </source>
</evidence>
<dbReference type="Gene3D" id="1.20.1740.10">
    <property type="entry name" value="Amino acid/polyamine transporter I"/>
    <property type="match status" value="1"/>
</dbReference>
<reference evidence="10" key="1">
    <citation type="journal article" date="2016" name="Front. Microbiol.">
        <title>Complete Genome Sequence of Clostridium estertheticum DSM 8809, a Microbe Identified in Spoiled Vacuum Packed Beef.</title>
        <authorList>
            <person name="Yu Z."/>
            <person name="Gunn L."/>
            <person name="Brennan E."/>
            <person name="Reid R."/>
            <person name="Wall P.G."/>
            <person name="Gaora O.P."/>
            <person name="Hurley D."/>
            <person name="Bolton D."/>
            <person name="Fanning S."/>
        </authorList>
    </citation>
    <scope>NUCLEOTIDE SEQUENCE [LARGE SCALE GENOMIC DNA]</scope>
    <source>
        <strain evidence="10">DSM 8809</strain>
    </source>
</reference>
<feature type="transmembrane region" description="Helical" evidence="8">
    <location>
        <begin position="307"/>
        <end position="327"/>
    </location>
</feature>
<dbReference type="NCBIfam" id="TIGR00912">
    <property type="entry name" value="2A0309"/>
    <property type="match status" value="1"/>
</dbReference>
<dbReference type="STRING" id="1552.A7L45_01050"/>
<evidence type="ECO:0000256" key="7">
    <source>
        <dbReference type="ARBA" id="ARBA00023136"/>
    </source>
</evidence>
<dbReference type="PANTHER" id="PTHR34975:SF2">
    <property type="entry name" value="SPORE GERMINATION PROTEIN A2"/>
    <property type="match status" value="1"/>
</dbReference>
<dbReference type="EMBL" id="CP015756">
    <property type="protein sequence ID" value="APC42525.1"/>
    <property type="molecule type" value="Genomic_DNA"/>
</dbReference>
<dbReference type="PANTHER" id="PTHR34975">
    <property type="entry name" value="SPORE GERMINATION PROTEIN A2"/>
    <property type="match status" value="1"/>
</dbReference>
<gene>
    <name evidence="9" type="ORF">A7L45_01050</name>
</gene>
<evidence type="ECO:0000256" key="1">
    <source>
        <dbReference type="ARBA" id="ARBA00004141"/>
    </source>
</evidence>
<dbReference type="KEGG" id="ceu:A7L45_01050"/>
<keyword evidence="7 8" id="KW-0472">Membrane</keyword>